<evidence type="ECO:0000256" key="1">
    <source>
        <dbReference type="SAM" id="MobiDB-lite"/>
    </source>
</evidence>
<feature type="compositionally biased region" description="Basic residues" evidence="1">
    <location>
        <begin position="553"/>
        <end position="562"/>
    </location>
</feature>
<feature type="compositionally biased region" description="Acidic residues" evidence="1">
    <location>
        <begin position="98"/>
        <end position="119"/>
    </location>
</feature>
<feature type="region of interest" description="Disordered" evidence="1">
    <location>
        <begin position="265"/>
        <end position="351"/>
    </location>
</feature>
<evidence type="ECO:0000313" key="2">
    <source>
        <dbReference type="EMBL" id="KAL1529678.1"/>
    </source>
</evidence>
<comment type="caution">
    <text evidence="2">The sequence shown here is derived from an EMBL/GenBank/DDBJ whole genome shotgun (WGS) entry which is preliminary data.</text>
</comment>
<protein>
    <submittedName>
        <fullName evidence="2">Uncharacterized protein</fullName>
    </submittedName>
</protein>
<organism evidence="2 3">
    <name type="scientific">Prymnesium parvum</name>
    <name type="common">Toxic golden alga</name>
    <dbReference type="NCBI Taxonomy" id="97485"/>
    <lineage>
        <taxon>Eukaryota</taxon>
        <taxon>Haptista</taxon>
        <taxon>Haptophyta</taxon>
        <taxon>Prymnesiophyceae</taxon>
        <taxon>Prymnesiales</taxon>
        <taxon>Prymnesiaceae</taxon>
        <taxon>Prymnesium</taxon>
    </lineage>
</organism>
<feature type="region of interest" description="Disordered" evidence="1">
    <location>
        <begin position="592"/>
        <end position="613"/>
    </location>
</feature>
<dbReference type="AlphaFoldDB" id="A0AB34K949"/>
<name>A0AB34K949_PRYPA</name>
<feature type="region of interest" description="Disordered" evidence="1">
    <location>
        <begin position="171"/>
        <end position="213"/>
    </location>
</feature>
<dbReference type="Proteomes" id="UP001515480">
    <property type="component" value="Unassembled WGS sequence"/>
</dbReference>
<feature type="compositionally biased region" description="Basic and acidic residues" evidence="1">
    <location>
        <begin position="193"/>
        <end position="209"/>
    </location>
</feature>
<feature type="region of interest" description="Disordered" evidence="1">
    <location>
        <begin position="546"/>
        <end position="570"/>
    </location>
</feature>
<sequence length="613" mass="64397">MPTPEGGKLSCFCSKPAVWQRGRWWCENELGGCCFETARAPYAGQPECSCGRPAAFLRQRWVCMRTKRDGGCGFFSDEVADEASVLVDEGKLKSAAPQEDEDITDEDNVSDLEESDASDSEEKCGFFGCTMPEGHSGPHNVIAEGKRQRKSTSTMIYSGIFTSDARGIPAIKKPAPVASPKQVQSPAKKQKTKPVEEPKVEAPLPERRKNPSKHYRVWTERVLGPNGEKANAAMRKCLREKGAAALAEMLKEMYEAEFPKKLKTVTNASSNARRPPSKTAASKTSEDAALSPPEAGAPSPADAPRLTPAPAPVPSAPAEGPPLAAAPEAGAAPAAETAPAQEDSAAIAPSPAPLPVAPAVAEAPTAAPSHSCVTPSQSSMLPLVPLNGSVMMMPNGQLQAAMMAANGQMQPAMMAANGHMMPYCMYPPMMAYHPSHYSYVYHPHMATTSAAPGYPHGAIPQSMPIAQTGVAWGAPQPAITAGSAPSAVAAAPRTGGEQREPLDNIFLPVSQSEPAKSTLSTLDLCAPPPPLIQLDSSGMVASWPVAQKSAAQPRKKPGRPKKARDEGGALRACVDEQPFDTCLDGAHLQEISSDEESAEMADAPAAVPATDSS</sequence>
<keyword evidence="3" id="KW-1185">Reference proteome</keyword>
<evidence type="ECO:0000313" key="3">
    <source>
        <dbReference type="Proteomes" id="UP001515480"/>
    </source>
</evidence>
<reference evidence="2 3" key="1">
    <citation type="journal article" date="2024" name="Science">
        <title>Giant polyketide synthase enzymes in the biosynthesis of giant marine polyether toxins.</title>
        <authorList>
            <person name="Fallon T.R."/>
            <person name="Shende V.V."/>
            <person name="Wierzbicki I.H."/>
            <person name="Pendleton A.L."/>
            <person name="Watervoot N.F."/>
            <person name="Auber R.P."/>
            <person name="Gonzalez D.J."/>
            <person name="Wisecaver J.H."/>
            <person name="Moore B.S."/>
        </authorList>
    </citation>
    <scope>NUCLEOTIDE SEQUENCE [LARGE SCALE GENOMIC DNA]</scope>
    <source>
        <strain evidence="2 3">12B1</strain>
    </source>
</reference>
<dbReference type="EMBL" id="JBGBPQ010000001">
    <property type="protein sequence ID" value="KAL1529678.1"/>
    <property type="molecule type" value="Genomic_DNA"/>
</dbReference>
<accession>A0AB34K949</accession>
<proteinExistence type="predicted"/>
<feature type="compositionally biased region" description="Low complexity" evidence="1">
    <location>
        <begin position="316"/>
        <end position="349"/>
    </location>
</feature>
<feature type="region of interest" description="Disordered" evidence="1">
    <location>
        <begin position="92"/>
        <end position="122"/>
    </location>
</feature>
<feature type="compositionally biased region" description="Low complexity" evidence="1">
    <location>
        <begin position="600"/>
        <end position="613"/>
    </location>
</feature>
<gene>
    <name evidence="2" type="ORF">AB1Y20_000618</name>
</gene>